<dbReference type="EMBL" id="MQWB01000001">
    <property type="protein sequence ID" value="OZC04448.1"/>
    <property type="molecule type" value="Genomic_DNA"/>
</dbReference>
<sequence length="135" mass="13592">MTVVSTFDVTGWDATPTDTPEAGPDLSRVALTKTFAGDFEGTSSGEGLFCGMGAPEAGAGYLVSERLAGRIGEREGTFVIQHGGLMGPEVAPHTFGNIVPGSGTGALAGIAGTVQIAQADGTHTMTLEVTLPPEA</sequence>
<evidence type="ECO:0000313" key="2">
    <source>
        <dbReference type="EMBL" id="OZC04448.1"/>
    </source>
</evidence>
<proteinExistence type="predicted"/>
<evidence type="ECO:0008006" key="4">
    <source>
        <dbReference type="Google" id="ProtNLM"/>
    </source>
</evidence>
<accession>A0A259U3P5</accession>
<dbReference type="Proteomes" id="UP000216446">
    <property type="component" value="Unassembled WGS sequence"/>
</dbReference>
<dbReference type="AlphaFoldDB" id="A0A259U3P5"/>
<name>A0A259U3P5_9BACT</name>
<dbReference type="OrthoDB" id="69764at2"/>
<evidence type="ECO:0000256" key="1">
    <source>
        <dbReference type="SAM" id="MobiDB-lite"/>
    </source>
</evidence>
<keyword evidence="3" id="KW-1185">Reference proteome</keyword>
<dbReference type="Pfam" id="PF11528">
    <property type="entry name" value="DUF3224"/>
    <property type="match status" value="1"/>
</dbReference>
<feature type="region of interest" description="Disordered" evidence="1">
    <location>
        <begin position="1"/>
        <end position="23"/>
    </location>
</feature>
<reference evidence="2 3" key="1">
    <citation type="submission" date="2016-11" db="EMBL/GenBank/DDBJ databases">
        <title>Study of marine rhodopsin-containing bacteria.</title>
        <authorList>
            <person name="Yoshizawa S."/>
            <person name="Kumagai Y."/>
            <person name="Kogure K."/>
        </authorList>
    </citation>
    <scope>NUCLEOTIDE SEQUENCE [LARGE SCALE GENOMIC DNA]</scope>
    <source>
        <strain evidence="2 3">SG-29</strain>
    </source>
</reference>
<dbReference type="InterPro" id="IPR023159">
    <property type="entry name" value="SO1590-like_sf"/>
</dbReference>
<dbReference type="RefSeq" id="WP_094550925.1">
    <property type="nucleotide sequence ID" value="NZ_MQWB01000001.1"/>
</dbReference>
<protein>
    <recommendedName>
        <fullName evidence="4">DUF3224 domain-containing protein</fullName>
    </recommendedName>
</protein>
<organism evidence="2 3">
    <name type="scientific">Rubricoccus marinus</name>
    <dbReference type="NCBI Taxonomy" id="716817"/>
    <lineage>
        <taxon>Bacteria</taxon>
        <taxon>Pseudomonadati</taxon>
        <taxon>Rhodothermota</taxon>
        <taxon>Rhodothermia</taxon>
        <taxon>Rhodothermales</taxon>
        <taxon>Rubricoccaceae</taxon>
        <taxon>Rubricoccus</taxon>
    </lineage>
</organism>
<comment type="caution">
    <text evidence="2">The sequence shown here is derived from an EMBL/GenBank/DDBJ whole genome shotgun (WGS) entry which is preliminary data.</text>
</comment>
<dbReference type="InParanoid" id="A0A259U3P5"/>
<gene>
    <name evidence="2" type="ORF">BSZ36_16545</name>
</gene>
<dbReference type="Gene3D" id="2.40.350.10">
    <property type="entry name" value="SO1590-like"/>
    <property type="match status" value="1"/>
</dbReference>
<dbReference type="SUPFAM" id="SSF159238">
    <property type="entry name" value="SO1590-like"/>
    <property type="match status" value="1"/>
</dbReference>
<dbReference type="InterPro" id="IPR021607">
    <property type="entry name" value="DUF3224"/>
</dbReference>
<evidence type="ECO:0000313" key="3">
    <source>
        <dbReference type="Proteomes" id="UP000216446"/>
    </source>
</evidence>